<accession>A0A9N9YX43</accession>
<feature type="region of interest" description="Disordered" evidence="1">
    <location>
        <begin position="53"/>
        <end position="102"/>
    </location>
</feature>
<sequence>MERKVVRMLKGALLPHINNYGLSTKYETGDVEEEDFELIESVMYTLHIDVGEQNSSDPAPVEETKPITLFGPNTDGDAATGDHSGNSGDDSTPLPTTPSKISTLYPFSRSTVYILFSDSTPQKNIKSSF</sequence>
<dbReference type="AlphaFoldDB" id="A0A9N9YX43"/>
<evidence type="ECO:0000313" key="3">
    <source>
        <dbReference type="Proteomes" id="UP000775872"/>
    </source>
</evidence>
<dbReference type="OrthoDB" id="1729737at2759"/>
<name>A0A9N9YX43_9HYPO</name>
<gene>
    <name evidence="2" type="ORF">CSOL1703_00003248</name>
</gene>
<feature type="compositionally biased region" description="Polar residues" evidence="1">
    <location>
        <begin position="83"/>
        <end position="102"/>
    </location>
</feature>
<proteinExistence type="predicted"/>
<reference evidence="2 3" key="2">
    <citation type="submission" date="2021-10" db="EMBL/GenBank/DDBJ databases">
        <authorList>
            <person name="Piombo E."/>
        </authorList>
    </citation>
    <scope>NUCLEOTIDE SEQUENCE [LARGE SCALE GENOMIC DNA]</scope>
</reference>
<keyword evidence="3" id="KW-1185">Reference proteome</keyword>
<comment type="caution">
    <text evidence="2">The sequence shown here is derived from an EMBL/GenBank/DDBJ whole genome shotgun (WGS) entry which is preliminary data.</text>
</comment>
<organism evidence="2 3">
    <name type="scientific">Clonostachys solani</name>
    <dbReference type="NCBI Taxonomy" id="160281"/>
    <lineage>
        <taxon>Eukaryota</taxon>
        <taxon>Fungi</taxon>
        <taxon>Dikarya</taxon>
        <taxon>Ascomycota</taxon>
        <taxon>Pezizomycotina</taxon>
        <taxon>Sordariomycetes</taxon>
        <taxon>Hypocreomycetidae</taxon>
        <taxon>Hypocreales</taxon>
        <taxon>Bionectriaceae</taxon>
        <taxon>Clonostachys</taxon>
    </lineage>
</organism>
<reference evidence="3" key="1">
    <citation type="submission" date="2019-06" db="EMBL/GenBank/DDBJ databases">
        <authorList>
            <person name="Broberg M."/>
        </authorList>
    </citation>
    <scope>NUCLEOTIDE SEQUENCE [LARGE SCALE GENOMIC DNA]</scope>
</reference>
<dbReference type="EMBL" id="CABFOC020000002">
    <property type="protein sequence ID" value="CAH0038258.1"/>
    <property type="molecule type" value="Genomic_DNA"/>
</dbReference>
<evidence type="ECO:0000313" key="2">
    <source>
        <dbReference type="EMBL" id="CAH0038258.1"/>
    </source>
</evidence>
<evidence type="ECO:0000256" key="1">
    <source>
        <dbReference type="SAM" id="MobiDB-lite"/>
    </source>
</evidence>
<dbReference type="Proteomes" id="UP000775872">
    <property type="component" value="Unassembled WGS sequence"/>
</dbReference>
<protein>
    <submittedName>
        <fullName evidence="2">Uncharacterized protein</fullName>
    </submittedName>
</protein>